<feature type="transmembrane region" description="Helical" evidence="2">
    <location>
        <begin position="7"/>
        <end position="29"/>
    </location>
</feature>
<feature type="region of interest" description="Disordered" evidence="1">
    <location>
        <begin position="34"/>
        <end position="110"/>
    </location>
</feature>
<proteinExistence type="predicted"/>
<keyword evidence="2" id="KW-0812">Transmembrane</keyword>
<organism evidence="3">
    <name type="scientific">uncultured Rubrobacteraceae bacterium</name>
    <dbReference type="NCBI Taxonomy" id="349277"/>
    <lineage>
        <taxon>Bacteria</taxon>
        <taxon>Bacillati</taxon>
        <taxon>Actinomycetota</taxon>
        <taxon>Rubrobacteria</taxon>
        <taxon>Rubrobacterales</taxon>
        <taxon>Rubrobacteraceae</taxon>
        <taxon>environmental samples</taxon>
    </lineage>
</organism>
<gene>
    <name evidence="3" type="ORF">AVDCRST_MAG02-3842</name>
</gene>
<reference evidence="3" key="1">
    <citation type="submission" date="2020-02" db="EMBL/GenBank/DDBJ databases">
        <authorList>
            <person name="Meier V. D."/>
        </authorList>
    </citation>
    <scope>NUCLEOTIDE SEQUENCE</scope>
    <source>
        <strain evidence="3">AVDCRST_MAG02</strain>
    </source>
</reference>
<sequence>MGRILRFTLIGCGGLVGIVVLLSVVGALIGGGETAQAPEQPEKGGAQVANGQNNAESEAQERELEQARREAEEAKQEAEAAKEEAAQAKEEAEEAEAARAQAQDDPKPAP</sequence>
<dbReference type="AlphaFoldDB" id="A0A6J4RQF6"/>
<evidence type="ECO:0000313" key="3">
    <source>
        <dbReference type="EMBL" id="CAA9472450.1"/>
    </source>
</evidence>
<dbReference type="Gene3D" id="1.20.120.330">
    <property type="entry name" value="Nucleotidyltransferases domain 2"/>
    <property type="match status" value="1"/>
</dbReference>
<feature type="compositionally biased region" description="Basic and acidic residues" evidence="1">
    <location>
        <begin position="59"/>
        <end position="90"/>
    </location>
</feature>
<dbReference type="EMBL" id="CADCVH010000106">
    <property type="protein sequence ID" value="CAA9472450.1"/>
    <property type="molecule type" value="Genomic_DNA"/>
</dbReference>
<keyword evidence="2" id="KW-1133">Transmembrane helix</keyword>
<protein>
    <submittedName>
        <fullName evidence="3">Uncharacterized protein</fullName>
    </submittedName>
</protein>
<evidence type="ECO:0000256" key="1">
    <source>
        <dbReference type="SAM" id="MobiDB-lite"/>
    </source>
</evidence>
<evidence type="ECO:0000256" key="2">
    <source>
        <dbReference type="SAM" id="Phobius"/>
    </source>
</evidence>
<accession>A0A6J4RQF6</accession>
<keyword evidence="2" id="KW-0472">Membrane</keyword>
<name>A0A6J4RQF6_9ACTN</name>